<keyword evidence="1" id="KW-0732">Signal</keyword>
<dbReference type="Proteomes" id="UP000826462">
    <property type="component" value="Chromosome 2"/>
</dbReference>
<dbReference type="EMBL" id="CP080096">
    <property type="protein sequence ID" value="QYD72955.1"/>
    <property type="molecule type" value="Genomic_DNA"/>
</dbReference>
<evidence type="ECO:0000313" key="3">
    <source>
        <dbReference type="Proteomes" id="UP000826462"/>
    </source>
</evidence>
<gene>
    <name evidence="2" type="ORF">KZJ38_25075</name>
</gene>
<reference evidence="2 3" key="1">
    <citation type="submission" date="2021-07" db="EMBL/GenBank/DDBJ databases">
        <title>Paraburkholderia edwinii protects Aspergillus sp. from phenazines by acting as a toxin sponge.</title>
        <authorList>
            <person name="Dahlstrom K.M."/>
            <person name="Newman D.K."/>
        </authorList>
    </citation>
    <scope>NUCLEOTIDE SEQUENCE [LARGE SCALE GENOMIC DNA]</scope>
    <source>
        <strain evidence="2 3">Pe01</strain>
    </source>
</reference>
<keyword evidence="3" id="KW-1185">Reference proteome</keyword>
<dbReference type="NCBIfam" id="NF047650">
    <property type="entry name" value="lipo_NMCC_0638"/>
    <property type="match status" value="1"/>
</dbReference>
<protein>
    <submittedName>
        <fullName evidence="2">Uncharacterized protein</fullName>
    </submittedName>
</protein>
<proteinExistence type="predicted"/>
<feature type="signal peptide" evidence="1">
    <location>
        <begin position="1"/>
        <end position="23"/>
    </location>
</feature>
<name>A0ABX8V1J4_9BURK</name>
<feature type="chain" id="PRO_5045856130" evidence="1">
    <location>
        <begin position="24"/>
        <end position="186"/>
    </location>
</feature>
<evidence type="ECO:0000256" key="1">
    <source>
        <dbReference type="SAM" id="SignalP"/>
    </source>
</evidence>
<evidence type="ECO:0000313" key="2">
    <source>
        <dbReference type="EMBL" id="QYD72955.1"/>
    </source>
</evidence>
<organism evidence="2 3">
    <name type="scientific">Paraburkholderia edwinii</name>
    <dbReference type="NCBI Taxonomy" id="2861782"/>
    <lineage>
        <taxon>Bacteria</taxon>
        <taxon>Pseudomonadati</taxon>
        <taxon>Pseudomonadota</taxon>
        <taxon>Betaproteobacteria</taxon>
        <taxon>Burkholderiales</taxon>
        <taxon>Burkholderiaceae</taxon>
        <taxon>Paraburkholderia</taxon>
    </lineage>
</organism>
<accession>A0ABX8V1J4</accession>
<dbReference type="RefSeq" id="WP_219802447.1">
    <property type="nucleotide sequence ID" value="NZ_CP080096.1"/>
</dbReference>
<sequence>MNRIALKVAICCVVFVRASLAFAQADDAEFFTSLYTSLCEKSVHNTEALHSKLIEKKLPEFPTSQAALFLDGFEGHAYPIPHNGQMGNFVLSLPTGKNICLVFARRLDVQTTQTLFAQMAGNPPVGTVAERQPDVDQETGPNGKTHTVSFIWTPKGGGEKILLMQTTASSPTAMLQAMTSVSVVAP</sequence>